<dbReference type="InterPro" id="IPR016181">
    <property type="entry name" value="Acyl_CoA_acyltransferase"/>
</dbReference>
<dbReference type="Pfam" id="PF00583">
    <property type="entry name" value="Acetyltransf_1"/>
    <property type="match status" value="1"/>
</dbReference>
<protein>
    <recommendedName>
        <fullName evidence="1">N-acetyltransferase domain-containing protein</fullName>
    </recommendedName>
</protein>
<reference evidence="3" key="3">
    <citation type="submission" date="2024-03" db="EMBL/GenBank/DDBJ databases">
        <title>The Genome Sequence of Enterococcus sp. DIV0242b.</title>
        <authorList>
            <consortium name="The Broad Institute Genomics Platform"/>
            <consortium name="The Broad Institute Microbial Omics Core"/>
            <consortium name="The Broad Institute Genomic Center for Infectious Diseases"/>
            <person name="Earl A."/>
            <person name="Manson A."/>
            <person name="Gilmore M."/>
            <person name="Schwartman J."/>
            <person name="Shea T."/>
            <person name="Abouelleil A."/>
            <person name="Cao P."/>
            <person name="Chapman S."/>
            <person name="Cusick C."/>
            <person name="Young S."/>
            <person name="Neafsey D."/>
            <person name="Nusbaum C."/>
            <person name="Birren B."/>
        </authorList>
    </citation>
    <scope>NUCLEOTIDE SEQUENCE</scope>
    <source>
        <strain evidence="3">9E7_DIV0242</strain>
    </source>
</reference>
<accession>A0A242KF87</accession>
<keyword evidence="4" id="KW-1185">Reference proteome</keyword>
<gene>
    <name evidence="3" type="ORF">A5888_001014</name>
    <name evidence="2" type="ORF">A5888_001025</name>
</gene>
<evidence type="ECO:0000313" key="4">
    <source>
        <dbReference type="Proteomes" id="UP000195141"/>
    </source>
</evidence>
<evidence type="ECO:0000259" key="1">
    <source>
        <dbReference type="PROSITE" id="PS51186"/>
    </source>
</evidence>
<dbReference type="GO" id="GO:0016747">
    <property type="term" value="F:acyltransferase activity, transferring groups other than amino-acyl groups"/>
    <property type="evidence" value="ECO:0007669"/>
    <property type="project" value="InterPro"/>
</dbReference>
<reference evidence="3" key="2">
    <citation type="submission" date="2017-05" db="EMBL/GenBank/DDBJ databases">
        <authorList>
            <consortium name="The Broad Institute Genomics Platform"/>
            <consortium name="The Broad Institute Genomic Center for Infectious Diseases"/>
            <person name="Earl A."/>
            <person name="Manson A."/>
            <person name="Schwartman J."/>
            <person name="Gilmore M."/>
            <person name="Abouelleil A."/>
            <person name="Cao P."/>
            <person name="Chapman S."/>
            <person name="Cusick C."/>
            <person name="Shea T."/>
            <person name="Young S."/>
            <person name="Neafsey D."/>
            <person name="Nusbaum C."/>
            <person name="Birren B."/>
        </authorList>
    </citation>
    <scope>NUCLEOTIDE SEQUENCE</scope>
    <source>
        <strain evidence="3">9E7_DIV0242</strain>
    </source>
</reference>
<evidence type="ECO:0000313" key="2">
    <source>
        <dbReference type="EMBL" id="OTP19210.1"/>
    </source>
</evidence>
<dbReference type="CDD" id="cd04301">
    <property type="entry name" value="NAT_SF"/>
    <property type="match status" value="1"/>
</dbReference>
<dbReference type="AlphaFoldDB" id="A0A242KF87"/>
<proteinExistence type="predicted"/>
<organism evidence="2">
    <name type="scientific">Candidatus Enterococcus clewellii</name>
    <dbReference type="NCBI Taxonomy" id="1834193"/>
    <lineage>
        <taxon>Bacteria</taxon>
        <taxon>Bacillati</taxon>
        <taxon>Bacillota</taxon>
        <taxon>Bacilli</taxon>
        <taxon>Lactobacillales</taxon>
        <taxon>Enterococcaceae</taxon>
        <taxon>Enterococcus</taxon>
    </lineage>
</organism>
<evidence type="ECO:0000313" key="3">
    <source>
        <dbReference type="EMBL" id="WYJ89294.1"/>
    </source>
</evidence>
<dbReference type="OrthoDB" id="65897at2"/>
<name>A0A242KF87_9ENTE</name>
<dbReference type="Proteomes" id="UP000195141">
    <property type="component" value="Chromosome"/>
</dbReference>
<dbReference type="SUPFAM" id="SSF55729">
    <property type="entry name" value="Acyl-CoA N-acyltransferases (Nat)"/>
    <property type="match status" value="1"/>
</dbReference>
<reference evidence="2" key="1">
    <citation type="submission" date="2017-05" db="EMBL/GenBank/DDBJ databases">
        <title>The Genome Sequence of Enterococcus sp. 9E7_DIV0242.</title>
        <authorList>
            <consortium name="The Broad Institute Genomics Platform"/>
            <consortium name="The Broad Institute Genomic Center for Infectious Diseases"/>
            <person name="Earl A."/>
            <person name="Manson A."/>
            <person name="Schwartman J."/>
            <person name="Gilmore M."/>
            <person name="Abouelleil A."/>
            <person name="Cao P."/>
            <person name="Chapman S."/>
            <person name="Cusick C."/>
            <person name="Shea T."/>
            <person name="Young S."/>
            <person name="Neafsey D."/>
            <person name="Nusbaum C."/>
            <person name="Birren B."/>
        </authorList>
    </citation>
    <scope>NUCLEOTIDE SEQUENCE [LARGE SCALE GENOMIC DNA]</scope>
    <source>
        <strain evidence="2">9E7_DIV0242</strain>
    </source>
</reference>
<dbReference type="EMBL" id="CP147247">
    <property type="protein sequence ID" value="WYJ89294.1"/>
    <property type="molecule type" value="Genomic_DNA"/>
</dbReference>
<dbReference type="InterPro" id="IPR000182">
    <property type="entry name" value="GNAT_dom"/>
</dbReference>
<dbReference type="EMBL" id="NGMM01000001">
    <property type="protein sequence ID" value="OTP19210.1"/>
    <property type="molecule type" value="Genomic_DNA"/>
</dbReference>
<dbReference type="PROSITE" id="PS51186">
    <property type="entry name" value="GNAT"/>
    <property type="match status" value="1"/>
</dbReference>
<dbReference type="Gene3D" id="3.40.630.30">
    <property type="match status" value="1"/>
</dbReference>
<sequence length="237" mass="27417">MKDVIHYSLFVHNSFSHHHFSWDNTSISFLSFQTHRTVFRFNSKVGVSTIPHCLYTDNKINGYAHRFAEMALFHYLVGGVMKLVEMSEIEFLSYIDAAIDSYTKELINSKRFPTEKEANDFAMWEYKEDIFKEGYHTEHTFVFNLVAEKKTVGIIWILMENGIAFIGDFLVYPECQGQGFGSSALNQIESIAQSKGATAIRLGVFKHNSLAQKLYRKNGYATYKERETNYILEKALR</sequence>
<feature type="domain" description="N-acetyltransferase" evidence="1">
    <location>
        <begin position="102"/>
        <end position="237"/>
    </location>
</feature>